<accession>A0A494THK2</accession>
<dbReference type="PANTHER" id="PTHR48079:SF6">
    <property type="entry name" value="NAD(P)-BINDING DOMAIN-CONTAINING PROTEIN-RELATED"/>
    <property type="match status" value="1"/>
</dbReference>
<dbReference type="SUPFAM" id="SSF51735">
    <property type="entry name" value="NAD(P)-binding Rossmann-fold domains"/>
    <property type="match status" value="1"/>
</dbReference>
<reference evidence="2 3" key="1">
    <citation type="submission" date="2018-09" db="EMBL/GenBank/DDBJ databases">
        <title>Sphingomonas peninsula sp. nov., isolated from fildes peninsula, Antarctic soil.</title>
        <authorList>
            <person name="Yingchao G."/>
        </authorList>
    </citation>
    <scope>NUCLEOTIDE SEQUENCE [LARGE SCALE GENOMIC DNA]</scope>
    <source>
        <strain evidence="2 3">YZ-8</strain>
        <plasmid evidence="2 3">unnamed1</plasmid>
    </source>
</reference>
<dbReference type="GO" id="GO:0005737">
    <property type="term" value="C:cytoplasm"/>
    <property type="evidence" value="ECO:0007669"/>
    <property type="project" value="TreeGrafter"/>
</dbReference>
<organism evidence="2 3">
    <name type="scientific">Sphingomonas paeninsulae</name>
    <dbReference type="NCBI Taxonomy" id="2319844"/>
    <lineage>
        <taxon>Bacteria</taxon>
        <taxon>Pseudomonadati</taxon>
        <taxon>Pseudomonadota</taxon>
        <taxon>Alphaproteobacteria</taxon>
        <taxon>Sphingomonadales</taxon>
        <taxon>Sphingomonadaceae</taxon>
        <taxon>Sphingomonas</taxon>
    </lineage>
</organism>
<keyword evidence="2" id="KW-0614">Plasmid</keyword>
<dbReference type="InterPro" id="IPR001509">
    <property type="entry name" value="Epimerase_deHydtase"/>
</dbReference>
<dbReference type="Gene3D" id="3.40.50.720">
    <property type="entry name" value="NAD(P)-binding Rossmann-like Domain"/>
    <property type="match status" value="1"/>
</dbReference>
<evidence type="ECO:0000259" key="1">
    <source>
        <dbReference type="Pfam" id="PF01370"/>
    </source>
</evidence>
<evidence type="ECO:0000313" key="3">
    <source>
        <dbReference type="Proteomes" id="UP000276254"/>
    </source>
</evidence>
<dbReference type="OrthoDB" id="9787292at2"/>
<geneLocation type="plasmid" evidence="2">
    <name>unnamed1</name>
</geneLocation>
<sequence>MRVFMIGATGYIGSHVARKLAANGHEIIGFARSDAAAAKVSAEGYQPFVGDIAATEDLIHVARSADATIFAAQLTLEEEYRTIGALIEGYRNSGKTLIMTSGTGVLGQRTKGIWSEDSFAEDDPIDPPRSIAMRVESENLVRASVAIGVRGIVARPPMVWGDGQSPHIELIVQSVLKTGSACYIGTGLNLYSNVNVYDLAKLYSQIVDKGVAGALYHAVGGELNNRCMAEFVGRRLGCETRSITMDEAIELWGKFAAVIVMGASSRSRSPRSRAELGWQAERPDIIDYILDDPMACNNRSAKIPD</sequence>
<dbReference type="PANTHER" id="PTHR48079">
    <property type="entry name" value="PROTEIN YEEZ"/>
    <property type="match status" value="1"/>
</dbReference>
<keyword evidence="3" id="KW-1185">Reference proteome</keyword>
<dbReference type="InterPro" id="IPR036291">
    <property type="entry name" value="NAD(P)-bd_dom_sf"/>
</dbReference>
<dbReference type="InterPro" id="IPR051783">
    <property type="entry name" value="NAD(P)-dependent_oxidoreduct"/>
</dbReference>
<dbReference type="Proteomes" id="UP000276254">
    <property type="component" value="Plasmid unnamed1"/>
</dbReference>
<gene>
    <name evidence="2" type="ORF">D3Y57_04540</name>
</gene>
<dbReference type="KEGG" id="spha:D3Y57_04540"/>
<dbReference type="RefSeq" id="WP_121151742.1">
    <property type="nucleotide sequence ID" value="NZ_CP032828.1"/>
</dbReference>
<protein>
    <submittedName>
        <fullName evidence="2">NAD-dependent epimerase/dehydratase family protein</fullName>
    </submittedName>
</protein>
<feature type="domain" description="NAD-dependent epimerase/dehydratase" evidence="1">
    <location>
        <begin position="3"/>
        <end position="213"/>
    </location>
</feature>
<evidence type="ECO:0000313" key="2">
    <source>
        <dbReference type="EMBL" id="AYJ85291.1"/>
    </source>
</evidence>
<dbReference type="AlphaFoldDB" id="A0A494THK2"/>
<dbReference type="EMBL" id="CP032828">
    <property type="protein sequence ID" value="AYJ85291.1"/>
    <property type="molecule type" value="Genomic_DNA"/>
</dbReference>
<proteinExistence type="predicted"/>
<dbReference type="Pfam" id="PF01370">
    <property type="entry name" value="Epimerase"/>
    <property type="match status" value="1"/>
</dbReference>
<name>A0A494THK2_SPHPE</name>
<dbReference type="GO" id="GO:0004029">
    <property type="term" value="F:aldehyde dehydrogenase (NAD+) activity"/>
    <property type="evidence" value="ECO:0007669"/>
    <property type="project" value="TreeGrafter"/>
</dbReference>